<evidence type="ECO:0000313" key="2">
    <source>
        <dbReference type="EMBL" id="KDQ16315.1"/>
    </source>
</evidence>
<sequence length="150" mass="16721">MLEAFGSNSRHHLSGSKGSEQSTYVPIIDSARIRANLKIQGHHKGLVGTESVSLSKITPILSEDRRQRSQTELFIVEETTAPALRERAGAVLDGYRLSVLIQCPVVLTAQEQPCQVMPSTVQCQQLILPLRFRCHVGPTDPTSEYSRRRR</sequence>
<organism evidence="2 3">
    <name type="scientific">Botryobasidium botryosum (strain FD-172 SS1)</name>
    <dbReference type="NCBI Taxonomy" id="930990"/>
    <lineage>
        <taxon>Eukaryota</taxon>
        <taxon>Fungi</taxon>
        <taxon>Dikarya</taxon>
        <taxon>Basidiomycota</taxon>
        <taxon>Agaricomycotina</taxon>
        <taxon>Agaricomycetes</taxon>
        <taxon>Cantharellales</taxon>
        <taxon>Botryobasidiaceae</taxon>
        <taxon>Botryobasidium</taxon>
    </lineage>
</organism>
<name>A0A067MNQ0_BOTB1</name>
<dbReference type="InParanoid" id="A0A067MNQ0"/>
<feature type="region of interest" description="Disordered" evidence="1">
    <location>
        <begin position="1"/>
        <end position="20"/>
    </location>
</feature>
<reference evidence="3" key="1">
    <citation type="journal article" date="2014" name="Proc. Natl. Acad. Sci. U.S.A.">
        <title>Extensive sampling of basidiomycete genomes demonstrates inadequacy of the white-rot/brown-rot paradigm for wood decay fungi.</title>
        <authorList>
            <person name="Riley R."/>
            <person name="Salamov A.A."/>
            <person name="Brown D.W."/>
            <person name="Nagy L.G."/>
            <person name="Floudas D."/>
            <person name="Held B.W."/>
            <person name="Levasseur A."/>
            <person name="Lombard V."/>
            <person name="Morin E."/>
            <person name="Otillar R."/>
            <person name="Lindquist E.A."/>
            <person name="Sun H."/>
            <person name="LaButti K.M."/>
            <person name="Schmutz J."/>
            <person name="Jabbour D."/>
            <person name="Luo H."/>
            <person name="Baker S.E."/>
            <person name="Pisabarro A.G."/>
            <person name="Walton J.D."/>
            <person name="Blanchette R.A."/>
            <person name="Henrissat B."/>
            <person name="Martin F."/>
            <person name="Cullen D."/>
            <person name="Hibbett D.S."/>
            <person name="Grigoriev I.V."/>
        </authorList>
    </citation>
    <scope>NUCLEOTIDE SEQUENCE [LARGE SCALE GENOMIC DNA]</scope>
    <source>
        <strain evidence="3">FD-172 SS1</strain>
    </source>
</reference>
<evidence type="ECO:0000256" key="1">
    <source>
        <dbReference type="SAM" id="MobiDB-lite"/>
    </source>
</evidence>
<accession>A0A067MNQ0</accession>
<gene>
    <name evidence="2" type="ORF">BOTBODRAFT_259874</name>
</gene>
<dbReference type="AlphaFoldDB" id="A0A067MNQ0"/>
<dbReference type="EMBL" id="KL198028">
    <property type="protein sequence ID" value="KDQ16315.1"/>
    <property type="molecule type" value="Genomic_DNA"/>
</dbReference>
<protein>
    <submittedName>
        <fullName evidence="2">Uncharacterized protein</fullName>
    </submittedName>
</protein>
<keyword evidence="3" id="KW-1185">Reference proteome</keyword>
<evidence type="ECO:0000313" key="3">
    <source>
        <dbReference type="Proteomes" id="UP000027195"/>
    </source>
</evidence>
<proteinExistence type="predicted"/>
<dbReference type="Proteomes" id="UP000027195">
    <property type="component" value="Unassembled WGS sequence"/>
</dbReference>
<dbReference type="HOGENOM" id="CLU_1740201_0_0_1"/>